<dbReference type="Gene3D" id="2.160.20.10">
    <property type="entry name" value="Single-stranded right-handed beta-helix, Pectin lyase-like"/>
    <property type="match status" value="2"/>
</dbReference>
<gene>
    <name evidence="2" type="ORF">GSF22_28400</name>
</gene>
<dbReference type="InterPro" id="IPR012334">
    <property type="entry name" value="Pectin_lyas_fold"/>
</dbReference>
<evidence type="ECO:0000313" key="2">
    <source>
        <dbReference type="EMBL" id="MBO4209881.1"/>
    </source>
</evidence>
<organism evidence="2 3">
    <name type="scientific">Micromonospora echinofusca</name>
    <dbReference type="NCBI Taxonomy" id="47858"/>
    <lineage>
        <taxon>Bacteria</taxon>
        <taxon>Bacillati</taxon>
        <taxon>Actinomycetota</taxon>
        <taxon>Actinomycetes</taxon>
        <taxon>Micromonosporales</taxon>
        <taxon>Micromonosporaceae</taxon>
        <taxon>Micromonospora</taxon>
    </lineage>
</organism>
<sequence length="552" mass="57549">MSGLAHALRLPPDELVRDARRYGLRGDGVTNDQPALAALVSELGDAYAADGQPRMIWCPPGVYAIQDAGTAWRSGVSLVGAGPGITRFVLGNPGNRAEPVPLAHFTSEQHGAGRDNHLADCVFAGFEIDGSGVALTRYDHRAKGLGLQYVLRGRFQDLYIHDTAATGLGCDFLQDTVISGVVANGCGRLDNGSDLGGAGIGVGIGGWGTSERLCITACTTVGNGTNGIFVELQKDWWPRPRGIRIVGCHAEGNRFGISDWGADGLVVSACTMLGNLEAGFDVSALSRAGVAGRGGIVADCVIDGNVRDGISVGNTPGPYAIRGNRISGNGGYGYREHNLGRGYQEPALDIVLDGNEIWGNSLDGVRVDRALTDAALVGNRIRNNGRRMEPAASGAGPSVAYTATTLVDTTADWAPDGHRGKLLRVGERTAVVTANTATVLTLAPVRPGAPTAWSGPVPAPGTGYRLPAAPEVRAGIAIAAPVDSATIRANRIWDNQHEKTQDHGIWINDRGRCVGCRVVDNELAGNAGSALRLDTAPVGGRWAGNGDEPDRV</sequence>
<keyword evidence="3" id="KW-1185">Reference proteome</keyword>
<evidence type="ECO:0000313" key="3">
    <source>
        <dbReference type="Proteomes" id="UP000823521"/>
    </source>
</evidence>
<dbReference type="InterPro" id="IPR011050">
    <property type="entry name" value="Pectin_lyase_fold/virulence"/>
</dbReference>
<feature type="domain" description="Right handed beta helix" evidence="1">
    <location>
        <begin position="210"/>
        <end position="334"/>
    </location>
</feature>
<accession>A0ABS3VZA0</accession>
<dbReference type="Pfam" id="PF13229">
    <property type="entry name" value="Beta_helix"/>
    <property type="match status" value="1"/>
</dbReference>
<proteinExistence type="predicted"/>
<dbReference type="EMBL" id="WVUH01000366">
    <property type="protein sequence ID" value="MBO4209881.1"/>
    <property type="molecule type" value="Genomic_DNA"/>
</dbReference>
<comment type="caution">
    <text evidence="2">The sequence shown here is derived from an EMBL/GenBank/DDBJ whole genome shotgun (WGS) entry which is preliminary data.</text>
</comment>
<dbReference type="Proteomes" id="UP000823521">
    <property type="component" value="Unassembled WGS sequence"/>
</dbReference>
<reference evidence="2 3" key="1">
    <citation type="submission" date="2019-12" db="EMBL/GenBank/DDBJ databases">
        <title>Whole genome sequencing of endophytic Actinobacterium Micromonospora sp. MPMI6T.</title>
        <authorList>
            <person name="Evv R."/>
            <person name="Podile A.R."/>
        </authorList>
    </citation>
    <scope>NUCLEOTIDE SEQUENCE [LARGE SCALE GENOMIC DNA]</scope>
    <source>
        <strain evidence="2 3">MPMI6</strain>
    </source>
</reference>
<dbReference type="SMART" id="SM00710">
    <property type="entry name" value="PbH1"/>
    <property type="match status" value="10"/>
</dbReference>
<evidence type="ECO:0000259" key="1">
    <source>
        <dbReference type="Pfam" id="PF13229"/>
    </source>
</evidence>
<protein>
    <submittedName>
        <fullName evidence="2">Right-handed parallel beta-helix repeat-containing protein</fullName>
    </submittedName>
</protein>
<dbReference type="InterPro" id="IPR039448">
    <property type="entry name" value="Beta_helix"/>
</dbReference>
<dbReference type="SUPFAM" id="SSF51126">
    <property type="entry name" value="Pectin lyase-like"/>
    <property type="match status" value="1"/>
</dbReference>
<dbReference type="InterPro" id="IPR006626">
    <property type="entry name" value="PbH1"/>
</dbReference>
<name>A0ABS3VZA0_MICEH</name>